<protein>
    <submittedName>
        <fullName evidence="9">Serine/threonine-protein kinase</fullName>
        <ecNumber evidence="9">2.7.11.1</ecNumber>
    </submittedName>
</protein>
<feature type="compositionally biased region" description="Basic and acidic residues" evidence="7">
    <location>
        <begin position="7"/>
        <end position="25"/>
    </location>
</feature>
<dbReference type="RefSeq" id="WP_321544314.1">
    <property type="nucleotide sequence ID" value="NZ_JAXIVS010000001.1"/>
</dbReference>
<evidence type="ECO:0000256" key="2">
    <source>
        <dbReference type="ARBA" id="ARBA00022741"/>
    </source>
</evidence>
<feature type="region of interest" description="Disordered" evidence="7">
    <location>
        <begin position="681"/>
        <end position="707"/>
    </location>
</feature>
<dbReference type="PROSITE" id="PS50005">
    <property type="entry name" value="TPR"/>
    <property type="match status" value="1"/>
</dbReference>
<dbReference type="CDD" id="cd14014">
    <property type="entry name" value="STKc_PknB_like"/>
    <property type="match status" value="1"/>
</dbReference>
<dbReference type="PROSITE" id="PS00108">
    <property type="entry name" value="PROTEIN_KINASE_ST"/>
    <property type="match status" value="1"/>
</dbReference>
<dbReference type="InterPro" id="IPR017441">
    <property type="entry name" value="Protein_kinase_ATP_BS"/>
</dbReference>
<dbReference type="InterPro" id="IPR009875">
    <property type="entry name" value="PilZ_domain"/>
</dbReference>
<dbReference type="InterPro" id="IPR008271">
    <property type="entry name" value="Ser/Thr_kinase_AS"/>
</dbReference>
<accession>A0ABU5GXJ9</accession>
<evidence type="ECO:0000256" key="1">
    <source>
        <dbReference type="ARBA" id="ARBA00022679"/>
    </source>
</evidence>
<evidence type="ECO:0000256" key="6">
    <source>
        <dbReference type="PROSITE-ProRule" id="PRU10141"/>
    </source>
</evidence>
<feature type="region of interest" description="Disordered" evidence="7">
    <location>
        <begin position="1"/>
        <end position="78"/>
    </location>
</feature>
<dbReference type="Gene3D" id="3.30.200.20">
    <property type="entry name" value="Phosphorylase Kinase, domain 1"/>
    <property type="match status" value="1"/>
</dbReference>
<evidence type="ECO:0000259" key="8">
    <source>
        <dbReference type="PROSITE" id="PS50011"/>
    </source>
</evidence>
<evidence type="ECO:0000313" key="10">
    <source>
        <dbReference type="Proteomes" id="UP001291309"/>
    </source>
</evidence>
<keyword evidence="3 9" id="KW-0418">Kinase</keyword>
<gene>
    <name evidence="9" type="ORF">SYV04_04400</name>
</gene>
<dbReference type="SMART" id="SM00220">
    <property type="entry name" value="S_TKc"/>
    <property type="match status" value="1"/>
</dbReference>
<dbReference type="EMBL" id="JAXIVS010000001">
    <property type="protein sequence ID" value="MDY7225607.1"/>
    <property type="molecule type" value="Genomic_DNA"/>
</dbReference>
<keyword evidence="2 6" id="KW-0547">Nucleotide-binding</keyword>
<evidence type="ECO:0000256" key="3">
    <source>
        <dbReference type="ARBA" id="ARBA00022777"/>
    </source>
</evidence>
<keyword evidence="10" id="KW-1185">Reference proteome</keyword>
<dbReference type="PROSITE" id="PS00107">
    <property type="entry name" value="PROTEIN_KINASE_ATP"/>
    <property type="match status" value="1"/>
</dbReference>
<evidence type="ECO:0000256" key="4">
    <source>
        <dbReference type="ARBA" id="ARBA00022840"/>
    </source>
</evidence>
<feature type="repeat" description="TPR" evidence="5">
    <location>
        <begin position="640"/>
        <end position="673"/>
    </location>
</feature>
<dbReference type="PROSITE" id="PS50011">
    <property type="entry name" value="PROTEIN_KINASE_DOM"/>
    <property type="match status" value="1"/>
</dbReference>
<dbReference type="Gene3D" id="1.10.510.10">
    <property type="entry name" value="Transferase(Phosphotransferase) domain 1"/>
    <property type="match status" value="1"/>
</dbReference>
<comment type="caution">
    <text evidence="9">The sequence shown here is derived from an EMBL/GenBank/DDBJ whole genome shotgun (WGS) entry which is preliminary data.</text>
</comment>
<feature type="binding site" evidence="6">
    <location>
        <position position="116"/>
    </location>
    <ligand>
        <name>ATP</name>
        <dbReference type="ChEBI" id="CHEBI:30616"/>
    </ligand>
</feature>
<dbReference type="EC" id="2.7.11.1" evidence="9"/>
<evidence type="ECO:0000256" key="7">
    <source>
        <dbReference type="SAM" id="MobiDB-lite"/>
    </source>
</evidence>
<dbReference type="InterPro" id="IPR019734">
    <property type="entry name" value="TPR_rpt"/>
</dbReference>
<feature type="domain" description="Protein kinase" evidence="8">
    <location>
        <begin position="87"/>
        <end position="354"/>
    </location>
</feature>
<feature type="compositionally biased region" description="Basic and acidic residues" evidence="7">
    <location>
        <begin position="698"/>
        <end position="707"/>
    </location>
</feature>
<keyword evidence="5" id="KW-0802">TPR repeat</keyword>
<dbReference type="Gene3D" id="2.40.10.220">
    <property type="entry name" value="predicted glycosyltransferase like domains"/>
    <property type="match status" value="1"/>
</dbReference>
<reference evidence="9 10" key="1">
    <citation type="submission" date="2023-12" db="EMBL/GenBank/DDBJ databases">
        <title>the genome sequence of Hyalangium sp. s54d21.</title>
        <authorList>
            <person name="Zhang X."/>
        </authorList>
    </citation>
    <scope>NUCLEOTIDE SEQUENCE [LARGE SCALE GENOMIC DNA]</scope>
    <source>
        <strain evidence="10">s54d21</strain>
    </source>
</reference>
<dbReference type="InterPro" id="IPR000719">
    <property type="entry name" value="Prot_kinase_dom"/>
</dbReference>
<evidence type="ECO:0000313" key="9">
    <source>
        <dbReference type="EMBL" id="MDY7225607.1"/>
    </source>
</evidence>
<organism evidence="9 10">
    <name type="scientific">Hyalangium rubrum</name>
    <dbReference type="NCBI Taxonomy" id="3103134"/>
    <lineage>
        <taxon>Bacteria</taxon>
        <taxon>Pseudomonadati</taxon>
        <taxon>Myxococcota</taxon>
        <taxon>Myxococcia</taxon>
        <taxon>Myxococcales</taxon>
        <taxon>Cystobacterineae</taxon>
        <taxon>Archangiaceae</taxon>
        <taxon>Hyalangium</taxon>
    </lineage>
</organism>
<feature type="region of interest" description="Disordered" evidence="7">
    <location>
        <begin position="355"/>
        <end position="392"/>
    </location>
</feature>
<sequence length="707" mass="76141">MDPSSSKPKDHPSESEAGASERSDKTAFMGSPAPVPQDSLSPTNLRPDAKSPEQWWAPPKSEPALEGGSAPTPPPTDPLIGAVVGSFRLVRKLGGGGMGTVYLGEHTVIGSKVAVKFLHEHFASNEALVQRFLAEARAVNMIGHENIINIFDMNVVPPRRHYLVMEYLEGSPLSSMTGSPQTPAVVVPILTQVCDALQAAHVNGVVHRDLKPENIFLVRHDRTPHFVKVLDFGIAKLFDGSQPNGQTSLGTIIGTPEYMAPEQWSGKVSDGRTDLYALGIIAYELLTGRTPFAKGGLGSLLHAHLQEMPAAPHEANPSVPVVLSQVVMRAMAKRPEDRFRSASEMRTALEQALIARPPPPQPPVRPSTQMRAVQPASGGASDTMMGSAPTAPAPARASGAIMAIGVIARVTLSPGAEPVRLACTDLSRAGVFLCTDNTLPPLRARLPLTLELSNRNLPCTGEVVRHVTPAQAASWGMRAGFAVQFVELSTEVRDVLNRMAQGQNPPPAAPKAAQDDPQAEALLAMLLQRMNSDPYVMLSLPQNATFDDIRQHARAAMTALDTIAARPLSARQAKDLGEMRSRVEKAAETLGQPRQRIEHDAWRGNYAGVARCMASGMTATEIEALRVRFVQAHPGAETKERIHATTASAWESQGKWELALSEYEKALTANPLNLSLQQRYWTLKQRGAKPTPPPNGPKDGRRPPGRS</sequence>
<dbReference type="Pfam" id="PF00069">
    <property type="entry name" value="Pkinase"/>
    <property type="match status" value="1"/>
</dbReference>
<name>A0ABU5GXJ9_9BACT</name>
<dbReference type="PANTHER" id="PTHR43289">
    <property type="entry name" value="MITOGEN-ACTIVATED PROTEIN KINASE KINASE KINASE 20-RELATED"/>
    <property type="match status" value="1"/>
</dbReference>
<dbReference type="Pfam" id="PF07238">
    <property type="entry name" value="PilZ"/>
    <property type="match status" value="1"/>
</dbReference>
<keyword evidence="1 9" id="KW-0808">Transferase</keyword>
<dbReference type="Proteomes" id="UP001291309">
    <property type="component" value="Unassembled WGS sequence"/>
</dbReference>
<dbReference type="PANTHER" id="PTHR43289:SF6">
    <property type="entry name" value="SERINE_THREONINE-PROTEIN KINASE NEKL-3"/>
    <property type="match status" value="1"/>
</dbReference>
<dbReference type="InterPro" id="IPR011009">
    <property type="entry name" value="Kinase-like_dom_sf"/>
</dbReference>
<proteinExistence type="predicted"/>
<dbReference type="GO" id="GO:0004674">
    <property type="term" value="F:protein serine/threonine kinase activity"/>
    <property type="evidence" value="ECO:0007669"/>
    <property type="project" value="UniProtKB-EC"/>
</dbReference>
<dbReference type="SUPFAM" id="SSF56112">
    <property type="entry name" value="Protein kinase-like (PK-like)"/>
    <property type="match status" value="1"/>
</dbReference>
<feature type="compositionally biased region" description="Pro residues" evidence="7">
    <location>
        <begin position="356"/>
        <end position="365"/>
    </location>
</feature>
<keyword evidence="4 6" id="KW-0067">ATP-binding</keyword>
<evidence type="ECO:0000256" key="5">
    <source>
        <dbReference type="PROSITE-ProRule" id="PRU00339"/>
    </source>
</evidence>